<dbReference type="InterPro" id="IPR036890">
    <property type="entry name" value="HATPase_C_sf"/>
</dbReference>
<keyword evidence="1" id="KW-0812">Transmembrane</keyword>
<keyword evidence="1" id="KW-0472">Membrane</keyword>
<evidence type="ECO:0000313" key="4">
    <source>
        <dbReference type="Proteomes" id="UP000277896"/>
    </source>
</evidence>
<organism evidence="3 4">
    <name type="scientific">Lactiplantibacillus paraplantarum</name>
    <dbReference type="NCBI Taxonomy" id="60520"/>
    <lineage>
        <taxon>Bacteria</taxon>
        <taxon>Bacillati</taxon>
        <taxon>Bacillota</taxon>
        <taxon>Bacilli</taxon>
        <taxon>Lactobacillales</taxon>
        <taxon>Lactobacillaceae</taxon>
        <taxon>Lactiplantibacillus</taxon>
    </lineage>
</organism>
<feature type="transmembrane region" description="Helical" evidence="1">
    <location>
        <begin position="136"/>
        <end position="154"/>
    </location>
</feature>
<dbReference type="EMBL" id="CP032744">
    <property type="protein sequence ID" value="AYJ39695.1"/>
    <property type="molecule type" value="Genomic_DNA"/>
</dbReference>
<dbReference type="Proteomes" id="UP000277896">
    <property type="component" value="Chromosome"/>
</dbReference>
<feature type="transmembrane region" description="Helical" evidence="1">
    <location>
        <begin position="166"/>
        <end position="183"/>
    </location>
</feature>
<protein>
    <submittedName>
        <fullName evidence="3">GHKL domain-containing protein</fullName>
    </submittedName>
</protein>
<evidence type="ECO:0000259" key="2">
    <source>
        <dbReference type="Pfam" id="PF14501"/>
    </source>
</evidence>
<keyword evidence="1" id="KW-1133">Transmembrane helix</keyword>
<dbReference type="RefSeq" id="WP_021729990.1">
    <property type="nucleotide sequence ID" value="NZ_AVAI01000005.1"/>
</dbReference>
<dbReference type="GO" id="GO:0042802">
    <property type="term" value="F:identical protein binding"/>
    <property type="evidence" value="ECO:0007669"/>
    <property type="project" value="TreeGrafter"/>
</dbReference>
<dbReference type="AlphaFoldDB" id="A0AAD0X8P3"/>
<dbReference type="InterPro" id="IPR032834">
    <property type="entry name" value="NatK-like_C"/>
</dbReference>
<dbReference type="Pfam" id="PF14501">
    <property type="entry name" value="HATPase_c_5"/>
    <property type="match status" value="1"/>
</dbReference>
<evidence type="ECO:0000256" key="1">
    <source>
        <dbReference type="SAM" id="Phobius"/>
    </source>
</evidence>
<gene>
    <name evidence="3" type="ORF">LP667_13235</name>
</gene>
<evidence type="ECO:0000313" key="3">
    <source>
        <dbReference type="EMBL" id="AYJ39695.1"/>
    </source>
</evidence>
<name>A0AAD0X8P3_9LACO</name>
<sequence length="416" mass="47862">MVMIFVQTLFLFLFVKVLLRDWRTITILDISYALACSLVSSVAFTTMGTYIWLPLLVMVMLFTWWHTRSFSEAFFIGLQVGIWSIVIDHISSLLAYSIKLNNTYLIIFTGLQLLGLIILNAILMNTHIKTTFDRPTLNRITAVLLLVIYLYIIVSEGLDNELRIVISNLVVLMVVIGFAIAIYDEYRITIRAKYKVQQQNLQIKNDTRYMNEIEAHYNELRRFRHDYQNMMLSISEYLKTDDLSGLREYYQQNIAPVTKRVSDEQYRLEDLSRVKVKSIKSILFSKLSYAQSQGINVHFDLKQVLESVTTNELDLDIALGIILDNAIEATAGHYSGELTGAVFMTAQSTVFLVQNTVFDQLPPLWQLKVAGYSTKGQDRGLGLSQLSTIVNRNENMILETRLLESVFVQRLTVKWE</sequence>
<proteinExistence type="predicted"/>
<feature type="transmembrane region" description="Helical" evidence="1">
    <location>
        <begin position="74"/>
        <end position="98"/>
    </location>
</feature>
<accession>A0AAD0X8P3</accession>
<feature type="domain" description="Sensor histidine kinase NatK-like C-terminal" evidence="2">
    <location>
        <begin position="312"/>
        <end position="413"/>
    </location>
</feature>
<feature type="transmembrane region" description="Helical" evidence="1">
    <location>
        <begin position="104"/>
        <end position="124"/>
    </location>
</feature>
<dbReference type="PANTHER" id="PTHR40448">
    <property type="entry name" value="TWO-COMPONENT SENSOR HISTIDINE KINASE"/>
    <property type="match status" value="1"/>
</dbReference>
<dbReference type="Gene3D" id="3.30.565.10">
    <property type="entry name" value="Histidine kinase-like ATPase, C-terminal domain"/>
    <property type="match status" value="1"/>
</dbReference>
<dbReference type="SUPFAM" id="SSF55874">
    <property type="entry name" value="ATPase domain of HSP90 chaperone/DNA topoisomerase II/histidine kinase"/>
    <property type="match status" value="1"/>
</dbReference>
<feature type="transmembrane region" description="Helical" evidence="1">
    <location>
        <begin position="30"/>
        <end position="62"/>
    </location>
</feature>
<reference evidence="3 4" key="1">
    <citation type="submission" date="2018-10" db="EMBL/GenBank/DDBJ databases">
        <title>Genome seuquencing of Lactobacillus species.</title>
        <authorList>
            <person name="Baek C."/>
            <person name="Yi H."/>
        </authorList>
    </citation>
    <scope>NUCLEOTIDE SEQUENCE [LARGE SCALE GENOMIC DNA]</scope>
    <source>
        <strain evidence="3 4">DSM 10667</strain>
    </source>
</reference>
<dbReference type="PANTHER" id="PTHR40448:SF1">
    <property type="entry name" value="TWO-COMPONENT SENSOR HISTIDINE KINASE"/>
    <property type="match status" value="1"/>
</dbReference>